<dbReference type="InterPro" id="IPR052434">
    <property type="entry name" value="Tectonic-like_complex_comp"/>
</dbReference>
<dbReference type="Pfam" id="PF17661">
    <property type="entry name" value="DUF5523"/>
    <property type="match status" value="1"/>
</dbReference>
<comment type="caution">
    <text evidence="5">The sequence shown here is derived from an EMBL/GenBank/DDBJ whole genome shotgun (WGS) entry which is preliminary data.</text>
</comment>
<dbReference type="AlphaFoldDB" id="A0AAV2RPR3"/>
<dbReference type="PANTHER" id="PTHR20837">
    <property type="entry name" value="CENTROSOMAL PROTEIN-RELATED"/>
    <property type="match status" value="1"/>
</dbReference>
<feature type="domain" description="CC2D2A N-terminal C2" evidence="3">
    <location>
        <begin position="547"/>
        <end position="713"/>
    </location>
</feature>
<dbReference type="PANTHER" id="PTHR20837:SF0">
    <property type="entry name" value="COILED-COIL AND C2 DOMAIN-CONTAINING PROTEIN 2A"/>
    <property type="match status" value="1"/>
</dbReference>
<feature type="compositionally biased region" description="Polar residues" evidence="2">
    <location>
        <begin position="75"/>
        <end position="84"/>
    </location>
</feature>
<protein>
    <recommendedName>
        <fullName evidence="7">CC2D2A N-terminal C2 domain-containing protein</fullName>
    </recommendedName>
</protein>
<reference evidence="5 6" key="1">
    <citation type="submission" date="2024-05" db="EMBL/GenBank/DDBJ databases">
        <authorList>
            <person name="Wallberg A."/>
        </authorList>
    </citation>
    <scope>NUCLEOTIDE SEQUENCE [LARGE SCALE GENOMIC DNA]</scope>
</reference>
<dbReference type="InterPro" id="IPR028928">
    <property type="entry name" value="CC2D2AN-C2"/>
</dbReference>
<accession>A0AAV2RPR3</accession>
<evidence type="ECO:0000259" key="4">
    <source>
        <dbReference type="Pfam" id="PF17661"/>
    </source>
</evidence>
<dbReference type="InterPro" id="IPR041510">
    <property type="entry name" value="DUF5523"/>
</dbReference>
<feature type="region of interest" description="Disordered" evidence="2">
    <location>
        <begin position="1"/>
        <end position="123"/>
    </location>
</feature>
<evidence type="ECO:0000259" key="3">
    <source>
        <dbReference type="Pfam" id="PF15625"/>
    </source>
</evidence>
<proteinExistence type="predicted"/>
<dbReference type="GO" id="GO:0035869">
    <property type="term" value="C:ciliary transition zone"/>
    <property type="evidence" value="ECO:0007669"/>
    <property type="project" value="TreeGrafter"/>
</dbReference>
<dbReference type="GO" id="GO:1904491">
    <property type="term" value="P:protein localization to ciliary transition zone"/>
    <property type="evidence" value="ECO:0007669"/>
    <property type="project" value="TreeGrafter"/>
</dbReference>
<dbReference type="GO" id="GO:1905515">
    <property type="term" value="P:non-motile cilium assembly"/>
    <property type="evidence" value="ECO:0007669"/>
    <property type="project" value="TreeGrafter"/>
</dbReference>
<keyword evidence="1" id="KW-0175">Coiled coil</keyword>
<feature type="compositionally biased region" description="Polar residues" evidence="2">
    <location>
        <begin position="17"/>
        <end position="33"/>
    </location>
</feature>
<sequence length="932" mass="107083">MDVEAQAKGPATIFVPASTSQYDSGTGALSSQPVPGERRRPGRLRNKLRTSATTRFDEPLDGAESEAEEARPRWKQSTTKTTAKVSREESYDFFTQGIHKSSHKKSPSKSPSKSIKGKSEKEEEIVKEYKEKVEDEDSLLPLSQILGPQQQAITKVEAAYYIPYHQRKNEDIDHLFYPSILPADIDEKLGDNKEVRNIEEEGLHVGEKSYISKTNLNIIESRLLRQGNKQWFSEAGTVQREDNPISREFYHHYSNENEEAEVTTLTRFIEAQPAELLLDNINLGEDNSGLLELELNKVIFMHHSLFSAEHVLAVRLTQAYTSYKKRKANNVTQVLENRLKVLREALSKLRQIGHRSSRIQRKTVHEEIDSTRRLEIYRNEIRECRENCFLEAEQDRSLLLSILKDWKDLKTVRQKNGYHSTSLKIVIKKEETDKEIDEEKWHEDLQEEVKERIQEYEDNYTLLSKTYEKELSEWKEQHKQRKEAKRRKQQKTLTVGEEENVTILTAIKDDTLLATQESEKPKPPLAPDREKIDNEVKDIFSKARRPPGEPIISLELSQNNSITETEHCPDHERQRRTQISKTHVWVKISINKKLVTQTPSVTLTNDFSLHIGQTYRMGLAAWPRDIMIEVLEGSSLRQIVLADMFLPLPGKTAAWKEEYDQVDFSGKLVTLKTSSSAAIFFNETKHKKDFINGSLSYKVGWNMNENGQLMLPKVGVPPGIGTAPLSRVNLCSGVDPKVVKHWLENSHIDPNDPANASVVGMLQKVASGNSNSGKYFEIDRCEGDFCTEADLDANVRLRVLQLRDRGVPEFKRLRFVPAVESQVLRKELLKYENKTIMKDADVIESSEGKYWGPDQRYERVEKLLASLRRHMQQRYAEATQAPKLEDLVKEEQIPDIGTLGTSLLSIFKPSRPLRPERKNVIKSEVWLPVIKM</sequence>
<feature type="coiled-coil region" evidence="1">
    <location>
        <begin position="325"/>
        <end position="352"/>
    </location>
</feature>
<keyword evidence="6" id="KW-1185">Reference proteome</keyword>
<dbReference type="Proteomes" id="UP001497623">
    <property type="component" value="Unassembled WGS sequence"/>
</dbReference>
<evidence type="ECO:0000313" key="6">
    <source>
        <dbReference type="Proteomes" id="UP001497623"/>
    </source>
</evidence>
<dbReference type="EMBL" id="CAXKWB010029627">
    <property type="protein sequence ID" value="CAL4135943.1"/>
    <property type="molecule type" value="Genomic_DNA"/>
</dbReference>
<evidence type="ECO:0000256" key="1">
    <source>
        <dbReference type="SAM" id="Coils"/>
    </source>
</evidence>
<dbReference type="Pfam" id="PF15625">
    <property type="entry name" value="CC2D2AN-C2"/>
    <property type="match status" value="1"/>
</dbReference>
<evidence type="ECO:0008006" key="7">
    <source>
        <dbReference type="Google" id="ProtNLM"/>
    </source>
</evidence>
<gene>
    <name evidence="5" type="ORF">MNOR_LOCUS27737</name>
</gene>
<feature type="coiled-coil region" evidence="1">
    <location>
        <begin position="446"/>
        <end position="491"/>
    </location>
</feature>
<evidence type="ECO:0000313" key="5">
    <source>
        <dbReference type="EMBL" id="CAL4135943.1"/>
    </source>
</evidence>
<feature type="domain" description="DUF5523" evidence="4">
    <location>
        <begin position="68"/>
        <end position="247"/>
    </location>
</feature>
<name>A0AAV2RPR3_MEGNR</name>
<organism evidence="5 6">
    <name type="scientific">Meganyctiphanes norvegica</name>
    <name type="common">Northern krill</name>
    <name type="synonym">Thysanopoda norvegica</name>
    <dbReference type="NCBI Taxonomy" id="48144"/>
    <lineage>
        <taxon>Eukaryota</taxon>
        <taxon>Metazoa</taxon>
        <taxon>Ecdysozoa</taxon>
        <taxon>Arthropoda</taxon>
        <taxon>Crustacea</taxon>
        <taxon>Multicrustacea</taxon>
        <taxon>Malacostraca</taxon>
        <taxon>Eumalacostraca</taxon>
        <taxon>Eucarida</taxon>
        <taxon>Euphausiacea</taxon>
        <taxon>Euphausiidae</taxon>
        <taxon>Meganyctiphanes</taxon>
    </lineage>
</organism>
<evidence type="ECO:0000256" key="2">
    <source>
        <dbReference type="SAM" id="MobiDB-lite"/>
    </source>
</evidence>